<feature type="region of interest" description="Disordered" evidence="1">
    <location>
        <begin position="845"/>
        <end position="965"/>
    </location>
</feature>
<accession>A0AAE1LCF0</accession>
<name>A0AAE1LCF0_9NEOP</name>
<feature type="region of interest" description="Disordered" evidence="1">
    <location>
        <begin position="213"/>
        <end position="251"/>
    </location>
</feature>
<feature type="compositionally biased region" description="Basic and acidic residues" evidence="1">
    <location>
        <begin position="863"/>
        <end position="877"/>
    </location>
</feature>
<evidence type="ECO:0000313" key="2">
    <source>
        <dbReference type="EMBL" id="KAK3914330.1"/>
    </source>
</evidence>
<feature type="region of interest" description="Disordered" evidence="1">
    <location>
        <begin position="86"/>
        <end position="106"/>
    </location>
</feature>
<comment type="caution">
    <text evidence="2">The sequence shown here is derived from an EMBL/GenBank/DDBJ whole genome shotgun (WGS) entry which is preliminary data.</text>
</comment>
<feature type="compositionally biased region" description="Basic and acidic residues" evidence="1">
    <location>
        <begin position="727"/>
        <end position="739"/>
    </location>
</feature>
<feature type="region of interest" description="Disordered" evidence="1">
    <location>
        <begin position="1692"/>
        <end position="1787"/>
    </location>
</feature>
<dbReference type="EMBL" id="JAHWGI010000376">
    <property type="protein sequence ID" value="KAK3914330.1"/>
    <property type="molecule type" value="Genomic_DNA"/>
</dbReference>
<reference evidence="2" key="2">
    <citation type="journal article" date="2023" name="BMC Genomics">
        <title>Pest status, molecular evolution, and epigenetic factors derived from the genome assembly of Frankliniella fusca, a thysanopteran phytovirus vector.</title>
        <authorList>
            <person name="Catto M.A."/>
            <person name="Labadie P.E."/>
            <person name="Jacobson A.L."/>
            <person name="Kennedy G.G."/>
            <person name="Srinivasan R."/>
            <person name="Hunt B.G."/>
        </authorList>
    </citation>
    <scope>NUCLEOTIDE SEQUENCE</scope>
    <source>
        <strain evidence="2">PL_HMW_Pooled</strain>
    </source>
</reference>
<feature type="region of interest" description="Disordered" evidence="1">
    <location>
        <begin position="384"/>
        <end position="427"/>
    </location>
</feature>
<organism evidence="2 3">
    <name type="scientific">Frankliniella fusca</name>
    <dbReference type="NCBI Taxonomy" id="407009"/>
    <lineage>
        <taxon>Eukaryota</taxon>
        <taxon>Metazoa</taxon>
        <taxon>Ecdysozoa</taxon>
        <taxon>Arthropoda</taxon>
        <taxon>Hexapoda</taxon>
        <taxon>Insecta</taxon>
        <taxon>Pterygota</taxon>
        <taxon>Neoptera</taxon>
        <taxon>Paraneoptera</taxon>
        <taxon>Thysanoptera</taxon>
        <taxon>Terebrantia</taxon>
        <taxon>Thripoidea</taxon>
        <taxon>Thripidae</taxon>
        <taxon>Frankliniella</taxon>
    </lineage>
</organism>
<feature type="region of interest" description="Disordered" evidence="1">
    <location>
        <begin position="1474"/>
        <end position="1550"/>
    </location>
</feature>
<feature type="compositionally biased region" description="Polar residues" evidence="1">
    <location>
        <begin position="1778"/>
        <end position="1787"/>
    </location>
</feature>
<feature type="region of interest" description="Disordered" evidence="1">
    <location>
        <begin position="682"/>
        <end position="739"/>
    </location>
</feature>
<feature type="region of interest" description="Disordered" evidence="1">
    <location>
        <begin position="1605"/>
        <end position="1636"/>
    </location>
</feature>
<feature type="compositionally biased region" description="Polar residues" evidence="1">
    <location>
        <begin position="579"/>
        <end position="588"/>
    </location>
</feature>
<feature type="compositionally biased region" description="Low complexity" evidence="1">
    <location>
        <begin position="941"/>
        <end position="952"/>
    </location>
</feature>
<protein>
    <submittedName>
        <fullName evidence="2">Nance-Horan syndrome protein</fullName>
    </submittedName>
</protein>
<feature type="region of interest" description="Disordered" evidence="1">
    <location>
        <begin position="554"/>
        <end position="588"/>
    </location>
</feature>
<feature type="region of interest" description="Disordered" evidence="1">
    <location>
        <begin position="603"/>
        <end position="641"/>
    </location>
</feature>
<feature type="compositionally biased region" description="Basic residues" evidence="1">
    <location>
        <begin position="233"/>
        <end position="247"/>
    </location>
</feature>
<feature type="compositionally biased region" description="Polar residues" evidence="1">
    <location>
        <begin position="603"/>
        <end position="628"/>
    </location>
</feature>
<evidence type="ECO:0000313" key="3">
    <source>
        <dbReference type="Proteomes" id="UP001219518"/>
    </source>
</evidence>
<feature type="compositionally biased region" description="Low complexity" evidence="1">
    <location>
        <begin position="391"/>
        <end position="410"/>
    </location>
</feature>
<feature type="compositionally biased region" description="Polar residues" evidence="1">
    <location>
        <begin position="1713"/>
        <end position="1729"/>
    </location>
</feature>
<feature type="region of interest" description="Disordered" evidence="1">
    <location>
        <begin position="1386"/>
        <end position="1410"/>
    </location>
</feature>
<keyword evidence="3" id="KW-1185">Reference proteome</keyword>
<sequence>MGSSEGDLSAFAALPRDRHFSQEAARGPAAGAALRLFSAETRPAVLQRLYESAARPALDARQLQQLDRMRRDGLTTSNLFLCRPYSKPERERGRARGQHRGQHRQETMDIETMRPAALQELRRWTSTEALGDVTVHPDCTVRITSDMTATASSALEEVDGEETGEETTSASASQVDHQLPTTEEQLKAIAARFPPEVVKVDVTGRSFTRLSQHRRSLIYPGPGAEAGEEVRPVRRPRPRRQRSRRRNTIAGTDQKEIAEALGADAAAGAGGTLATVDDIVLSSSSALLNASHPKGAKEASSHSDLKKWAFNSLKRWGRSRLRAMSGAGAGAVAAAGATMVSGELHAADPVDDINVYETVTVRRRGAGLGAGAGALGQRRLRAALGDEPPHSSSGNWSASSESGRASVNSDSSHHPKSSTCSSVLPHRRRFINHSTSSSVTSEGTLTPEDMAAAPFLDDGETSSVYSCDTEGYYTSFHMDSGLKTLKEEEVGTGLSLPATPMHSTSALSNCSSGRGSASLAQLTAESEYELFGKGSTSTTASSAGTVCTTLLVDNSRGDNSHGSDRSLSKGPAVPERKSSLNVPCSSQECPPCSTVVALIHNTSQGHSPRSLSGDSPDSGHNTSSSPAHSVSGPRDMETDALISPIPSIGSEMEFSECSDFEGTDRIERIRVKTTINTSRIPSMCAITPPQSDDETSVRQFSTSNGDNSSKPNSHVRPAAPLPQNCRNDNHSYNENHRNQMTDTNANKHIVDDNCNARPTTPVTSTSVTSIIHVDQRSGYATVETLDNIPKENNYNQKLRPPSPSGGTVTINSRIEEEESTSQPLYQLPLIKDALMPFSNMLSKFKKSPNTKLPKNSGTTARQLKCDGQDPVLDKNDNNDESGEYVTITDMRNNNKPSPLIPPLRSEVSEPAREPAASKTWENQEYISLNEIPAPNSTDHPASSVLSGSSAESSLERKKRQGARVTLDSEGKVVYSSDSLRRRKGAHTTFAPGQYVKDTSVSPSPSPVAIHRMPKSIIRPVQSQASGLPHGLTIKTSSNSASKPMVTETTRIGEGMSRPSALQTKLNKSVGKENVVEPNRASILQTSDPSSQRNNKVIIRAGLVSPTKDLSTCSVRSMSPRNITPTRGAYVHVQPDNRPGIKTNPMFLQTDFDGPDDAVNQPQESKQPPLSIEGKEAVCTNKKVLTISGEIGDALKNQKVKRSASYRMANFSPLISVCDVDIDKDQGDGDLDLGVADLGEAGAGSKHSSSPNASNNSAENVLNVLNPNMIGRRFYGAQVMVSPNILLSLSPNRVTKPPDSQKAKVLSVADCSSHFQKRVTPVNTQQQGENLYTVISSNQPLYQNLKLSREEPVTAYQVYEPRYAASPLPASPNRFTASEVYKAGRTIEAPLHSSTPTKPDSRNASPLINNTFSPIERHVSYERNEGMKASPIASGGRFWEKEEKKPCLVLSPKSTMTAEELYAKIHKSKKQMNIKYEPEKAVSPFPTLERQSPVGSDRSISPAGGASDPRLAARSRHSWSPNSSKYVDIASSYDPRSNTPSPNLRVPKDHGLTQVTSTYDFKRLLLQHGAGSGKSKISAVERLKQAKQAATNVIASSAPKFRFGSLGTKPVSNNPPLPSAPTKVISSKPSHLKGGPKSSLRFAAHRNDVRATPIIEDQHGEEHATEVLQIQQLSASPMAGRTFHRLRVQNSVQCPPVSQPTPLCSLYSEPEEPVNSQTELSKLESNQYSNGERETQSHHSPPVLSQPLHNNQYPKQLRFDVRQEPTTLEQPDYRKLRNESPTALETAL</sequence>
<proteinExistence type="predicted"/>
<feature type="compositionally biased region" description="Polar residues" evidence="1">
    <location>
        <begin position="697"/>
        <end position="712"/>
    </location>
</feature>
<evidence type="ECO:0000256" key="1">
    <source>
        <dbReference type="SAM" id="MobiDB-lite"/>
    </source>
</evidence>
<feature type="compositionally biased region" description="Basic and acidic residues" evidence="1">
    <location>
        <begin position="555"/>
        <end position="567"/>
    </location>
</feature>
<feature type="compositionally biased region" description="Polar residues" evidence="1">
    <location>
        <begin position="1391"/>
        <end position="1410"/>
    </location>
</feature>
<feature type="compositionally biased region" description="Polar residues" evidence="1">
    <location>
        <begin position="849"/>
        <end position="861"/>
    </location>
</feature>
<feature type="region of interest" description="Disordered" evidence="1">
    <location>
        <begin position="155"/>
        <end position="179"/>
    </location>
</feature>
<reference evidence="2" key="1">
    <citation type="submission" date="2021-07" db="EMBL/GenBank/DDBJ databases">
        <authorList>
            <person name="Catto M.A."/>
            <person name="Jacobson A."/>
            <person name="Kennedy G."/>
            <person name="Labadie P."/>
            <person name="Hunt B.G."/>
            <person name="Srinivasan R."/>
        </authorList>
    </citation>
    <scope>NUCLEOTIDE SEQUENCE</scope>
    <source>
        <strain evidence="2">PL_HMW_Pooled</strain>
        <tissue evidence="2">Head</tissue>
    </source>
</reference>
<dbReference type="Proteomes" id="UP001219518">
    <property type="component" value="Unassembled WGS sequence"/>
</dbReference>
<gene>
    <name evidence="2" type="ORF">KUF71_023731</name>
</gene>
<feature type="compositionally biased region" description="Acidic residues" evidence="1">
    <location>
        <begin position="156"/>
        <end position="165"/>
    </location>
</feature>